<evidence type="ECO:0000256" key="17">
    <source>
        <dbReference type="ARBA" id="ARBA00023204"/>
    </source>
</evidence>
<dbReference type="AlphaFoldDB" id="A0A9P8A7C8"/>
<keyword evidence="6 21" id="KW-0479">Metal-binding</keyword>
<dbReference type="GO" id="GO:0000781">
    <property type="term" value="C:chromosome, telomeric region"/>
    <property type="evidence" value="ECO:0007669"/>
    <property type="project" value="UniProtKB-SubCell"/>
</dbReference>
<dbReference type="Pfam" id="PF01722">
    <property type="entry name" value="BolA"/>
    <property type="match status" value="1"/>
</dbReference>
<accession>A0A9P8A7C8</accession>
<feature type="region of interest" description="Disordered" evidence="22">
    <location>
        <begin position="260"/>
        <end position="306"/>
    </location>
</feature>
<dbReference type="InterPro" id="IPR047087">
    <property type="entry name" value="KU70_core_dom"/>
</dbReference>
<comment type="catalytic activity">
    <reaction evidence="20">
        <text>ATP + H2O = ADP + phosphate + H(+)</text>
        <dbReference type="Rhea" id="RHEA:13065"/>
        <dbReference type="ChEBI" id="CHEBI:15377"/>
        <dbReference type="ChEBI" id="CHEBI:15378"/>
        <dbReference type="ChEBI" id="CHEBI:30616"/>
        <dbReference type="ChEBI" id="CHEBI:43474"/>
        <dbReference type="ChEBI" id="CHEBI:456216"/>
        <dbReference type="EC" id="3.6.4.12"/>
    </reaction>
</comment>
<dbReference type="EC" id="3.6.4.12" evidence="4"/>
<reference evidence="24" key="1">
    <citation type="submission" date="2021-07" db="EMBL/GenBank/DDBJ databases">
        <title>Draft genome of Mortierella alpina, strain LL118, isolated from an aspen leaf litter sample.</title>
        <authorList>
            <person name="Yang S."/>
            <person name="Vinatzer B.A."/>
        </authorList>
    </citation>
    <scope>NUCLEOTIDE SEQUENCE</scope>
    <source>
        <strain evidence="24">LL118</strain>
    </source>
</reference>
<dbReference type="GO" id="GO:0008270">
    <property type="term" value="F:zinc ion binding"/>
    <property type="evidence" value="ECO:0007669"/>
    <property type="project" value="UniProtKB-KW"/>
</dbReference>
<evidence type="ECO:0000256" key="18">
    <source>
        <dbReference type="ARBA" id="ARBA00023242"/>
    </source>
</evidence>
<dbReference type="GO" id="GO:0016787">
    <property type="term" value="F:hydrolase activity"/>
    <property type="evidence" value="ECO:0007669"/>
    <property type="project" value="UniProtKB-KW"/>
</dbReference>
<feature type="domain" description="C3H1-type" evidence="23">
    <location>
        <begin position="216"/>
        <end position="244"/>
    </location>
</feature>
<dbReference type="GO" id="GO:0003684">
    <property type="term" value="F:damaged DNA binding"/>
    <property type="evidence" value="ECO:0007669"/>
    <property type="project" value="InterPro"/>
</dbReference>
<dbReference type="InterPro" id="IPR016194">
    <property type="entry name" value="SPOC-like_C_dom_sf"/>
</dbReference>
<evidence type="ECO:0000256" key="20">
    <source>
        <dbReference type="ARBA" id="ARBA00047995"/>
    </source>
</evidence>
<keyword evidence="10" id="KW-0378">Hydrolase</keyword>
<dbReference type="CDD" id="cd01458">
    <property type="entry name" value="vWA_ku"/>
    <property type="match status" value="1"/>
</dbReference>
<evidence type="ECO:0000313" key="24">
    <source>
        <dbReference type="EMBL" id="KAG9324031.1"/>
    </source>
</evidence>
<keyword evidence="14" id="KW-0158">Chromosome</keyword>
<dbReference type="CDD" id="cd00788">
    <property type="entry name" value="KU70"/>
    <property type="match status" value="1"/>
</dbReference>
<keyword evidence="15" id="KW-0238">DNA-binding</keyword>
<dbReference type="InterPro" id="IPR005160">
    <property type="entry name" value="Ku_C"/>
</dbReference>
<feature type="compositionally biased region" description="Polar residues" evidence="22">
    <location>
        <begin position="1043"/>
        <end position="1056"/>
    </location>
</feature>
<dbReference type="InterPro" id="IPR006165">
    <property type="entry name" value="Ku70"/>
</dbReference>
<evidence type="ECO:0000256" key="3">
    <source>
        <dbReference type="ARBA" id="ARBA00005240"/>
    </source>
</evidence>
<dbReference type="EMBL" id="JAIFTL010000079">
    <property type="protein sequence ID" value="KAG9324031.1"/>
    <property type="molecule type" value="Genomic_DNA"/>
</dbReference>
<keyword evidence="18" id="KW-0539">Nucleus</keyword>
<dbReference type="InterPro" id="IPR000571">
    <property type="entry name" value="Znf_CCCH"/>
</dbReference>
<dbReference type="Pfam" id="PF03730">
    <property type="entry name" value="Ku_C"/>
    <property type="match status" value="1"/>
</dbReference>
<dbReference type="GO" id="GO:0006310">
    <property type="term" value="P:DNA recombination"/>
    <property type="evidence" value="ECO:0007669"/>
    <property type="project" value="UniProtKB-KW"/>
</dbReference>
<dbReference type="SMART" id="SM00356">
    <property type="entry name" value="ZnF_C3H1"/>
    <property type="match status" value="2"/>
</dbReference>
<dbReference type="PROSITE" id="PS50103">
    <property type="entry name" value="ZF_C3H1"/>
    <property type="match status" value="2"/>
</dbReference>
<proteinExistence type="inferred from homology"/>
<dbReference type="Pfam" id="PF00642">
    <property type="entry name" value="zf-CCCH"/>
    <property type="match status" value="1"/>
</dbReference>
<evidence type="ECO:0000256" key="21">
    <source>
        <dbReference type="PROSITE-ProRule" id="PRU00723"/>
    </source>
</evidence>
<evidence type="ECO:0000256" key="1">
    <source>
        <dbReference type="ARBA" id="ARBA00004123"/>
    </source>
</evidence>
<dbReference type="InterPro" id="IPR036465">
    <property type="entry name" value="vWFA_dom_sf"/>
</dbReference>
<dbReference type="GO" id="GO:0003690">
    <property type="term" value="F:double-stranded DNA binding"/>
    <property type="evidence" value="ECO:0007669"/>
    <property type="project" value="TreeGrafter"/>
</dbReference>
<evidence type="ECO:0000256" key="8">
    <source>
        <dbReference type="ARBA" id="ARBA00022763"/>
    </source>
</evidence>
<dbReference type="InterPro" id="IPR005161">
    <property type="entry name" value="Ku_N"/>
</dbReference>
<dbReference type="GO" id="GO:0042162">
    <property type="term" value="F:telomeric DNA binding"/>
    <property type="evidence" value="ECO:0007669"/>
    <property type="project" value="InterPro"/>
</dbReference>
<dbReference type="Gene3D" id="4.10.1000.10">
    <property type="entry name" value="Zinc finger, CCCH-type"/>
    <property type="match status" value="2"/>
</dbReference>
<gene>
    <name evidence="24" type="ORF">KVV02_004708</name>
</gene>
<organism evidence="24 25">
    <name type="scientific">Mortierella alpina</name>
    <name type="common">Oleaginous fungus</name>
    <name type="synonym">Mortierella renispora</name>
    <dbReference type="NCBI Taxonomy" id="64518"/>
    <lineage>
        <taxon>Eukaryota</taxon>
        <taxon>Fungi</taxon>
        <taxon>Fungi incertae sedis</taxon>
        <taxon>Mucoromycota</taxon>
        <taxon>Mortierellomycotina</taxon>
        <taxon>Mortierellomycetes</taxon>
        <taxon>Mortierellales</taxon>
        <taxon>Mortierellaceae</taxon>
        <taxon>Mortierella</taxon>
    </lineage>
</organism>
<comment type="subcellular location">
    <subcellularLocation>
        <location evidence="2">Chromosome</location>
        <location evidence="2">Telomere</location>
    </subcellularLocation>
    <subcellularLocation>
        <location evidence="1">Nucleus</location>
    </subcellularLocation>
</comment>
<dbReference type="FunFam" id="3.40.50.410:FF:000080">
    <property type="entry name" value="X-ray repair-complementing defective repair in Chinese hamster cells 6"/>
    <property type="match status" value="1"/>
</dbReference>
<evidence type="ECO:0000256" key="2">
    <source>
        <dbReference type="ARBA" id="ARBA00004574"/>
    </source>
</evidence>
<keyword evidence="12 21" id="KW-0862">Zinc</keyword>
<evidence type="ECO:0000256" key="14">
    <source>
        <dbReference type="ARBA" id="ARBA00022895"/>
    </source>
</evidence>
<feature type="region of interest" description="Disordered" evidence="22">
    <location>
        <begin position="151"/>
        <end position="175"/>
    </location>
</feature>
<dbReference type="GO" id="GO:0003678">
    <property type="term" value="F:DNA helicase activity"/>
    <property type="evidence" value="ECO:0007669"/>
    <property type="project" value="UniProtKB-EC"/>
</dbReference>
<dbReference type="InterPro" id="IPR006164">
    <property type="entry name" value="DNA_bd_Ku70/Ku80"/>
</dbReference>
<dbReference type="PANTHER" id="PTHR12604:SF2">
    <property type="entry name" value="X-RAY REPAIR CROSS-COMPLEMENTING PROTEIN 6"/>
    <property type="match status" value="1"/>
</dbReference>
<dbReference type="SMART" id="SM00559">
    <property type="entry name" value="Ku78"/>
    <property type="match status" value="1"/>
</dbReference>
<keyword evidence="11" id="KW-0347">Helicase</keyword>
<evidence type="ECO:0000259" key="23">
    <source>
        <dbReference type="PROSITE" id="PS50103"/>
    </source>
</evidence>
<keyword evidence="7" id="KW-0547">Nucleotide-binding</keyword>
<dbReference type="Proteomes" id="UP000717515">
    <property type="component" value="Unassembled WGS sequence"/>
</dbReference>
<dbReference type="GO" id="GO:0005524">
    <property type="term" value="F:ATP binding"/>
    <property type="evidence" value="ECO:0007669"/>
    <property type="project" value="UniProtKB-KW"/>
</dbReference>
<dbReference type="Gene3D" id="2.40.290.10">
    <property type="match status" value="1"/>
</dbReference>
<keyword evidence="8" id="KW-0227">DNA damage</keyword>
<dbReference type="SUPFAM" id="SSF53300">
    <property type="entry name" value="vWA-like"/>
    <property type="match status" value="1"/>
</dbReference>
<keyword evidence="13" id="KW-0067">ATP-binding</keyword>
<dbReference type="Pfam" id="PF03731">
    <property type="entry name" value="Ku_N"/>
    <property type="match status" value="1"/>
</dbReference>
<keyword evidence="17" id="KW-0234">DNA repair</keyword>
<dbReference type="SUPFAM" id="SSF100939">
    <property type="entry name" value="SPOC domain-like"/>
    <property type="match status" value="1"/>
</dbReference>
<dbReference type="InterPro" id="IPR027388">
    <property type="entry name" value="Ku70_bridge/pillars_dom_sf"/>
</dbReference>
<feature type="zinc finger region" description="C3H1-type" evidence="21">
    <location>
        <begin position="178"/>
        <end position="206"/>
    </location>
</feature>
<dbReference type="Pfam" id="PF02735">
    <property type="entry name" value="Ku"/>
    <property type="match status" value="1"/>
</dbReference>
<dbReference type="SUPFAM" id="SSF82657">
    <property type="entry name" value="BolA-like"/>
    <property type="match status" value="1"/>
</dbReference>
<evidence type="ECO:0000256" key="19">
    <source>
        <dbReference type="ARBA" id="ARBA00031811"/>
    </source>
</evidence>
<name>A0A9P8A7C8_MORAP</name>
<feature type="region of interest" description="Disordered" evidence="22">
    <location>
        <begin position="94"/>
        <end position="117"/>
    </location>
</feature>
<dbReference type="InterPro" id="IPR036065">
    <property type="entry name" value="BolA-like_sf"/>
</dbReference>
<feature type="zinc finger region" description="C3H1-type" evidence="21">
    <location>
        <begin position="216"/>
        <end position="244"/>
    </location>
</feature>
<evidence type="ECO:0000256" key="13">
    <source>
        <dbReference type="ARBA" id="ARBA00022840"/>
    </source>
</evidence>
<evidence type="ECO:0000256" key="6">
    <source>
        <dbReference type="ARBA" id="ARBA00022723"/>
    </source>
</evidence>
<sequence length="1236" mass="135715">MDSRKATAARNRRSGLQRQTPLKLNRTGPGVLDLGKNSYSGATSPIYGVSGLRDTSMDLGSGGGAVVFSVNPPSPLESEYYSDDQESILRTWHTDGTSSSAGLGADESGRGQDPLTFEPAAMDHGIKISQGARSIQSKSFKSIVTSLATGSAETLSKGSKRTQGRRSSTGEPNRKTELYKTEMCISVSSGVPCRYGDNCQFAHSAQELNHVNRHPRYKTQLCTSFQRQGYCKYNDRCTFIHHLEEARTPLSPAIARSCRSSTSTWSSGSSSDSTSDSRVVTPVPSGKREPKSERQRAKSDPGIAFKDPLAAVEEPSSLVFAESNPPEAFVPQVSSAHALPVPVGYTRLLQGNDLSWAMFLRRNYGRTMGYTGYHNQDGGGDLAGLQLDDVVHFTASPQSERCSNTTPVLCQGPGKVAYLSDAATAQGQALSLGNIPSPANVDVQLEECVDAELEVDMECWLTLTATDLSISLSSTHSLRPPDHFQHINPKYLIAMSSSSSWRSRYDDNPDEDADEDILTELQESQWSNRDSILFVIDCSPSMLKPSEDGEIPFYTAIKCAMTVQLNKIISSESDLVGIVLYGTAKSKNSNNFENIYVLQELEAPDVQKIQQLESIDDKSLSFDEEFGTSNGRYTLGEMFWTATNLFGSHAQRVGSKRLFLFTNEDDPHTGDISLRSASKVRAKDLQQFGIKIELFEIDKPGEKFDRKNFYRDILMDGMDDDDEDGAPPEGSSATLQELLQRVQRKEVKKRAMFSVPFKLANGLEIGVRGYNLVLPQKKGNHRNVYTMGETVREVQTVSSWICADTTQYLTPADLEYYWEFGGTKVIFSKEEVAAMKTFSDPALTLIGFKPKDALHMHHNIGHAMFLYPDERSYEGSTRAFSALLTAMSDMGKIAICSFTQRTTYSTRLVALVPQLEVIGSNGQEQPPGLQLIPLPWADDLRPLPIETGFEAPDELKDAALNVISLLNMKKGFLPDNYENPSLQKHYKVLQATALNQRDMDIDDKTLPKTEQMHARAGEHIQHYKEVAEAIEIPEADLGPSPPTSATISKRASQTPSDGHPPSKRAKSTPPTDDAGLLQDMQAKYASDELRLATVAGLKAFLKSVNIKPASVKGDLISQVETLHTSMSAPTTSVTIETLTAACNERLGATHVEGKDISVRNAHGKGLPTHISIPPCYGLGGCGQNFEIKIVSPMFEGKTTLQKHRMVNEALKEQIALVHAFSQKSFTPAQWEAQQQQ</sequence>
<evidence type="ECO:0000256" key="15">
    <source>
        <dbReference type="ARBA" id="ARBA00023125"/>
    </source>
</evidence>
<dbReference type="SUPFAM" id="SSF90229">
    <property type="entry name" value="CCCH zinc finger"/>
    <property type="match status" value="2"/>
</dbReference>
<dbReference type="GO" id="GO:0006303">
    <property type="term" value="P:double-strand break repair via nonhomologous end joining"/>
    <property type="evidence" value="ECO:0007669"/>
    <property type="project" value="InterPro"/>
</dbReference>
<keyword evidence="9 21" id="KW-0863">Zinc-finger</keyword>
<dbReference type="Gene3D" id="1.10.1600.10">
    <property type="match status" value="1"/>
</dbReference>
<dbReference type="PANTHER" id="PTHR12604">
    <property type="entry name" value="KU AUTOANTIGEN DNA HELICASE"/>
    <property type="match status" value="1"/>
</dbReference>
<feature type="compositionally biased region" description="Low complexity" evidence="22">
    <location>
        <begin position="260"/>
        <end position="278"/>
    </location>
</feature>
<comment type="similarity">
    <text evidence="3">Belongs to the ku70 family.</text>
</comment>
<evidence type="ECO:0000256" key="11">
    <source>
        <dbReference type="ARBA" id="ARBA00022806"/>
    </source>
</evidence>
<dbReference type="Gene3D" id="3.40.50.410">
    <property type="entry name" value="von Willebrand factor, type A domain"/>
    <property type="match status" value="1"/>
</dbReference>
<evidence type="ECO:0000256" key="9">
    <source>
        <dbReference type="ARBA" id="ARBA00022771"/>
    </source>
</evidence>
<dbReference type="InterPro" id="IPR002634">
    <property type="entry name" value="BolA"/>
</dbReference>
<feature type="region of interest" description="Disordered" evidence="22">
    <location>
        <begin position="1033"/>
        <end position="1075"/>
    </location>
</feature>
<evidence type="ECO:0000313" key="25">
    <source>
        <dbReference type="Proteomes" id="UP000717515"/>
    </source>
</evidence>
<comment type="caution">
    <text evidence="24">The sequence shown here is derived from an EMBL/GenBank/DDBJ whole genome shotgun (WGS) entry which is preliminary data.</text>
</comment>
<keyword evidence="14" id="KW-0779">Telomere</keyword>
<dbReference type="GO" id="GO:0043564">
    <property type="term" value="C:Ku70:Ku80 complex"/>
    <property type="evidence" value="ECO:0007669"/>
    <property type="project" value="InterPro"/>
</dbReference>
<dbReference type="FunFam" id="2.40.290.10:FF:000001">
    <property type="entry name" value="X-ray repair cross complementing 6"/>
    <property type="match status" value="1"/>
</dbReference>
<dbReference type="NCBIfam" id="TIGR00578">
    <property type="entry name" value="ku70"/>
    <property type="match status" value="1"/>
</dbReference>
<evidence type="ECO:0000256" key="7">
    <source>
        <dbReference type="ARBA" id="ARBA00022741"/>
    </source>
</evidence>
<dbReference type="Gene3D" id="4.10.970.10">
    <property type="entry name" value="Ku70, bridge and pillars"/>
    <property type="match status" value="1"/>
</dbReference>
<evidence type="ECO:0000256" key="16">
    <source>
        <dbReference type="ARBA" id="ARBA00023172"/>
    </source>
</evidence>
<dbReference type="GO" id="GO:0000723">
    <property type="term" value="P:telomere maintenance"/>
    <property type="evidence" value="ECO:0007669"/>
    <property type="project" value="InterPro"/>
</dbReference>
<feature type="region of interest" description="Disordered" evidence="22">
    <location>
        <begin position="1"/>
        <end position="37"/>
    </location>
</feature>
<evidence type="ECO:0000256" key="12">
    <source>
        <dbReference type="ARBA" id="ARBA00022833"/>
    </source>
</evidence>
<dbReference type="InterPro" id="IPR036855">
    <property type="entry name" value="Znf_CCCH_sf"/>
</dbReference>
<evidence type="ECO:0000256" key="22">
    <source>
        <dbReference type="SAM" id="MobiDB-lite"/>
    </source>
</evidence>
<feature type="domain" description="C3H1-type" evidence="23">
    <location>
        <begin position="178"/>
        <end position="206"/>
    </location>
</feature>
<evidence type="ECO:0000256" key="4">
    <source>
        <dbReference type="ARBA" id="ARBA00012551"/>
    </source>
</evidence>
<evidence type="ECO:0000256" key="10">
    <source>
        <dbReference type="ARBA" id="ARBA00022801"/>
    </source>
</evidence>
<dbReference type="Gene3D" id="3.10.20.90">
    <property type="entry name" value="Phosphatidylinositol 3-kinase Catalytic Subunit, Chain A, domain 1"/>
    <property type="match status" value="1"/>
</dbReference>
<protein>
    <recommendedName>
        <fullName evidence="5">ATP-dependent DNA helicase II subunit 1</fullName>
        <ecNumber evidence="4">3.6.4.12</ecNumber>
    </recommendedName>
    <alternativeName>
        <fullName evidence="19">ATP-dependent DNA helicase II subunit Ku70</fullName>
    </alternativeName>
</protein>
<evidence type="ECO:0000256" key="5">
    <source>
        <dbReference type="ARBA" id="ARBA00021796"/>
    </source>
</evidence>
<keyword evidence="16" id="KW-0233">DNA recombination</keyword>
<feature type="compositionally biased region" description="Basic and acidic residues" evidence="22">
    <location>
        <begin position="286"/>
        <end position="299"/>
    </location>
</feature>